<sequence>GLFMNLLDISLPLTHFLIQESHFLSPRRIKETEESRFVAPVENQELGGRSTAEC</sequence>
<dbReference type="AlphaFoldDB" id="V9H1C0"/>
<dbReference type="GO" id="GO:0004812">
    <property type="term" value="F:aminoacyl-tRNA ligase activity"/>
    <property type="evidence" value="ECO:0007669"/>
    <property type="project" value="UniProtKB-KW"/>
</dbReference>
<reference evidence="1" key="1">
    <citation type="journal article" date="1987" name="EMBO J.">
        <title>Three suppressor mutations which cure a mitochondrial RNA maturase deficiency occur at the same codon in the open reading frame of the nuclear NAM2 gene.</title>
        <authorList>
            <person name="Labouesse M."/>
            <person name="Herbert C.J."/>
            <person name="Dujadin G."/>
            <person name="Slonimski P.P."/>
        </authorList>
    </citation>
    <scope>NUCLEOTIDE SEQUENCE</scope>
    <source>
        <strain evidence="1">AB1-4A/8/55</strain>
    </source>
</reference>
<evidence type="ECO:0000313" key="1">
    <source>
        <dbReference type="EMBL" id="CAA28790.1"/>
    </source>
</evidence>
<proteinExistence type="predicted"/>
<keyword evidence="1" id="KW-0030">Aminoacyl-tRNA synthetase</keyword>
<accession>V9H1C0</accession>
<organism evidence="1">
    <name type="scientific">Saccharomyces cerevisiae</name>
    <name type="common">Baker's yeast</name>
    <dbReference type="NCBI Taxonomy" id="4932"/>
    <lineage>
        <taxon>Eukaryota</taxon>
        <taxon>Fungi</taxon>
        <taxon>Dikarya</taxon>
        <taxon>Ascomycota</taxon>
        <taxon>Saccharomycotina</taxon>
        <taxon>Saccharomycetes</taxon>
        <taxon>Saccharomycetales</taxon>
        <taxon>Saccharomycetaceae</taxon>
        <taxon>Saccharomyces</taxon>
    </lineage>
</organism>
<name>V9H1C0_YEASX</name>
<dbReference type="EMBL" id="X05143">
    <property type="protein sequence ID" value="CAA28790.1"/>
    <property type="molecule type" value="Genomic_DNA"/>
</dbReference>
<protein>
    <submittedName>
        <fullName evidence="1">Yeast NAM2 gene (wild-type) for mitochondrial leucyl tRNA synthetase</fullName>
    </submittedName>
</protein>
<keyword evidence="1" id="KW-0436">Ligase</keyword>